<dbReference type="PROSITE" id="PS50842">
    <property type="entry name" value="EXPANSIN_EG45"/>
    <property type="match status" value="1"/>
</dbReference>
<evidence type="ECO:0000313" key="4">
    <source>
        <dbReference type="Proteomes" id="UP001642487"/>
    </source>
</evidence>
<sequence length="147" mass="15839">MLIRNPLQWRQLCFVILFLFISHLLHSSHGDVGTAARYPPPYSPTACFGGDLSQFPTNNMFAAAADGIWENGAACGRQYFVRCFSASEAEACVAEQTVQITIVDYIGSIVSTPTAVGTTMTLSTTAYNAIVNSSATVAFVTVEFLQV</sequence>
<keyword evidence="1" id="KW-0732">Signal</keyword>
<feature type="chain" id="PRO_5045867964" description="Expansin-like EG45 domain-containing protein" evidence="1">
    <location>
        <begin position="28"/>
        <end position="147"/>
    </location>
</feature>
<dbReference type="InterPro" id="IPR036908">
    <property type="entry name" value="RlpA-like_sf"/>
</dbReference>
<keyword evidence="4" id="KW-1185">Reference proteome</keyword>
<dbReference type="CDD" id="cd22269">
    <property type="entry name" value="DPBB_EG45-like"/>
    <property type="match status" value="1"/>
</dbReference>
<name>A0ABP0Z495_9ROSI</name>
<organism evidence="3 4">
    <name type="scientific">Citrullus colocynthis</name>
    <name type="common">colocynth</name>
    <dbReference type="NCBI Taxonomy" id="252529"/>
    <lineage>
        <taxon>Eukaryota</taxon>
        <taxon>Viridiplantae</taxon>
        <taxon>Streptophyta</taxon>
        <taxon>Embryophyta</taxon>
        <taxon>Tracheophyta</taxon>
        <taxon>Spermatophyta</taxon>
        <taxon>Magnoliopsida</taxon>
        <taxon>eudicotyledons</taxon>
        <taxon>Gunneridae</taxon>
        <taxon>Pentapetalae</taxon>
        <taxon>rosids</taxon>
        <taxon>fabids</taxon>
        <taxon>Cucurbitales</taxon>
        <taxon>Cucurbitaceae</taxon>
        <taxon>Benincaseae</taxon>
        <taxon>Citrullus</taxon>
    </lineage>
</organism>
<protein>
    <recommendedName>
        <fullName evidence="2">Expansin-like EG45 domain-containing protein</fullName>
    </recommendedName>
</protein>
<proteinExistence type="predicted"/>
<dbReference type="InterPro" id="IPR007112">
    <property type="entry name" value="Expansin/allergen_DPBB_dom"/>
</dbReference>
<dbReference type="PANTHER" id="PTHR47480:SF1">
    <property type="entry name" value="EG45-LIKE DOMAIN CONTAINING PROTEIN 1"/>
    <property type="match status" value="1"/>
</dbReference>
<dbReference type="PANTHER" id="PTHR47480">
    <property type="entry name" value="EG45-LIKE DOMAIN CONTAINING PROTEIN"/>
    <property type="match status" value="1"/>
</dbReference>
<evidence type="ECO:0000313" key="3">
    <source>
        <dbReference type="EMBL" id="CAK9326605.1"/>
    </source>
</evidence>
<reference evidence="3 4" key="1">
    <citation type="submission" date="2024-03" db="EMBL/GenBank/DDBJ databases">
        <authorList>
            <person name="Gkanogiannis A."/>
            <person name="Becerra Lopez-Lavalle L."/>
        </authorList>
    </citation>
    <scope>NUCLEOTIDE SEQUENCE [LARGE SCALE GENOMIC DNA]</scope>
</reference>
<evidence type="ECO:0000256" key="1">
    <source>
        <dbReference type="SAM" id="SignalP"/>
    </source>
</evidence>
<dbReference type="SUPFAM" id="SSF50685">
    <property type="entry name" value="Barwin-like endoglucanases"/>
    <property type="match status" value="1"/>
</dbReference>
<feature type="signal peptide" evidence="1">
    <location>
        <begin position="1"/>
        <end position="27"/>
    </location>
</feature>
<accession>A0ABP0Z495</accession>
<dbReference type="EMBL" id="OZ021741">
    <property type="protein sequence ID" value="CAK9326605.1"/>
    <property type="molecule type" value="Genomic_DNA"/>
</dbReference>
<dbReference type="Proteomes" id="UP001642487">
    <property type="component" value="Chromosome 7"/>
</dbReference>
<gene>
    <name evidence="3" type="ORF">CITCOLO1_LOCUS18959</name>
</gene>
<dbReference type="Gene3D" id="2.40.40.10">
    <property type="entry name" value="RlpA-like domain"/>
    <property type="match status" value="1"/>
</dbReference>
<feature type="domain" description="Expansin-like EG45" evidence="2">
    <location>
        <begin position="44"/>
        <end position="147"/>
    </location>
</feature>
<evidence type="ECO:0000259" key="2">
    <source>
        <dbReference type="PROSITE" id="PS50842"/>
    </source>
</evidence>